<dbReference type="Proteomes" id="UP000320766">
    <property type="component" value="Unassembled WGS sequence"/>
</dbReference>
<protein>
    <submittedName>
        <fullName evidence="3">DedA family protein</fullName>
    </submittedName>
</protein>
<keyword evidence="1" id="KW-0472">Membrane</keyword>
<comment type="caution">
    <text evidence="3">The sequence shown here is derived from an EMBL/GenBank/DDBJ whole genome shotgun (WGS) entry which is preliminary data.</text>
</comment>
<feature type="transmembrane region" description="Helical" evidence="1">
    <location>
        <begin position="7"/>
        <end position="26"/>
    </location>
</feature>
<evidence type="ECO:0000259" key="2">
    <source>
        <dbReference type="Pfam" id="PF09335"/>
    </source>
</evidence>
<proteinExistence type="predicted"/>
<evidence type="ECO:0000313" key="3">
    <source>
        <dbReference type="EMBL" id="RZN71357.1"/>
    </source>
</evidence>
<reference evidence="3 4" key="1">
    <citation type="journal article" date="2019" name="Nat. Microbiol.">
        <title>Wide diversity of methane and short-chain alkane metabolisms in uncultured archaea.</title>
        <authorList>
            <person name="Borrel G."/>
            <person name="Adam P.S."/>
            <person name="McKay L.J."/>
            <person name="Chen L.X."/>
            <person name="Sierra-Garcia I.N."/>
            <person name="Sieber C.M."/>
            <person name="Letourneur Q."/>
            <person name="Ghozlane A."/>
            <person name="Andersen G.L."/>
            <person name="Li W.J."/>
            <person name="Hallam S.J."/>
            <person name="Muyzer G."/>
            <person name="de Oliveira V.M."/>
            <person name="Inskeep W.P."/>
            <person name="Banfield J.F."/>
            <person name="Gribaldo S."/>
        </authorList>
    </citation>
    <scope>NUCLEOTIDE SEQUENCE [LARGE SCALE GENOMIC DNA]</scope>
    <source>
        <strain evidence="3">NM1b</strain>
    </source>
</reference>
<sequence>MQKWVKYTIALSVIFIILCVVLVVLLKLYAPPDLLSGANMEYYMRYGYFGLFFITFLGGSFIPAGSPAAVGAAGMFGMETLPTILVAAVGYTLGIYLNYLLAQKLGRPYVERKMSKEAYGDISRWWNRWGYLLIVAFALLPILPFNFLALFCGLFGVNLLYFLLINFGSNLLNSYVFVTIGSSIGDWIGFI</sequence>
<organism evidence="3 4">
    <name type="scientific">Candidatus Methanolliviera hydrocarbonicum</name>
    <dbReference type="NCBI Taxonomy" id="2491085"/>
    <lineage>
        <taxon>Archaea</taxon>
        <taxon>Methanobacteriati</taxon>
        <taxon>Methanobacteriota</taxon>
        <taxon>Candidatus Methanoliparia</taxon>
        <taxon>Candidatus Methanoliparales</taxon>
        <taxon>Candidatus Methanollivieraceae</taxon>
        <taxon>Candidatus Methanolliviera</taxon>
    </lineage>
</organism>
<dbReference type="EMBL" id="RXIL01000041">
    <property type="protein sequence ID" value="RZN71357.1"/>
    <property type="molecule type" value="Genomic_DNA"/>
</dbReference>
<feature type="transmembrane region" description="Helical" evidence="1">
    <location>
        <begin position="46"/>
        <end position="69"/>
    </location>
</feature>
<feature type="transmembrane region" description="Helical" evidence="1">
    <location>
        <begin position="131"/>
        <end position="164"/>
    </location>
</feature>
<keyword evidence="1" id="KW-1133">Transmembrane helix</keyword>
<gene>
    <name evidence="3" type="ORF">EF807_02410</name>
</gene>
<dbReference type="Pfam" id="PF09335">
    <property type="entry name" value="VTT_dom"/>
    <property type="match status" value="1"/>
</dbReference>
<keyword evidence="1" id="KW-0812">Transmembrane</keyword>
<feature type="transmembrane region" description="Helical" evidence="1">
    <location>
        <begin position="81"/>
        <end position="101"/>
    </location>
</feature>
<dbReference type="InterPro" id="IPR051311">
    <property type="entry name" value="DedA_domain"/>
</dbReference>
<dbReference type="InterPro" id="IPR032816">
    <property type="entry name" value="VTT_dom"/>
</dbReference>
<evidence type="ECO:0000313" key="4">
    <source>
        <dbReference type="Proteomes" id="UP000320766"/>
    </source>
</evidence>
<dbReference type="AlphaFoldDB" id="A0A520KYX1"/>
<name>A0A520KYX1_9EURY</name>
<evidence type="ECO:0000256" key="1">
    <source>
        <dbReference type="SAM" id="Phobius"/>
    </source>
</evidence>
<feature type="domain" description="VTT" evidence="2">
    <location>
        <begin position="71"/>
        <end position="182"/>
    </location>
</feature>
<dbReference type="PANTHER" id="PTHR42709">
    <property type="entry name" value="ALKALINE PHOSPHATASE LIKE PROTEIN"/>
    <property type="match status" value="1"/>
</dbReference>
<accession>A0A520KYX1</accession>